<dbReference type="PANTHER" id="PTHR30336">
    <property type="entry name" value="INNER MEMBRANE PROTEIN, PROBABLE PERMEASE"/>
    <property type="match status" value="1"/>
</dbReference>
<keyword evidence="1" id="KW-0812">Transmembrane</keyword>
<dbReference type="GO" id="GO:0005886">
    <property type="term" value="C:plasma membrane"/>
    <property type="evidence" value="ECO:0007669"/>
    <property type="project" value="TreeGrafter"/>
</dbReference>
<reference evidence="3 4" key="1">
    <citation type="submission" date="2009-06" db="EMBL/GenBank/DDBJ databases">
        <title>Complete sequence of Desulfovibrio salexigens DSM 2638.</title>
        <authorList>
            <consortium name="US DOE Joint Genome Institute"/>
            <person name="Lucas S."/>
            <person name="Copeland A."/>
            <person name="Lapidus A."/>
            <person name="Glavina del Rio T."/>
            <person name="Tice H."/>
            <person name="Bruce D."/>
            <person name="Goodwin L."/>
            <person name="Pitluck S."/>
            <person name="Munk A.C."/>
            <person name="Brettin T."/>
            <person name="Detter J.C."/>
            <person name="Han C."/>
            <person name="Tapia R."/>
            <person name="Larimer F."/>
            <person name="Land M."/>
            <person name="Hauser L."/>
            <person name="Kyrpides N."/>
            <person name="Anderson I."/>
            <person name="Wall J.D."/>
            <person name="Arkin A.P."/>
            <person name="Dehal P."/>
            <person name="Chivian D."/>
            <person name="Giles B."/>
            <person name="Hazen T.C."/>
        </authorList>
    </citation>
    <scope>NUCLEOTIDE SEQUENCE [LARGE SCALE GENOMIC DNA]</scope>
    <source>
        <strain evidence="4">ATCC 14822 / DSM 2638 / NCIMB 8403 / VKM B-1763</strain>
    </source>
</reference>
<dbReference type="HOGENOM" id="CLU_102863_2_0_7"/>
<organism evidence="3 4">
    <name type="scientific">Maridesulfovibrio salexigens (strain ATCC 14822 / DSM 2638 / NCIMB 8403 / VKM B-1763)</name>
    <name type="common">Desulfovibrio salexigens</name>
    <dbReference type="NCBI Taxonomy" id="526222"/>
    <lineage>
        <taxon>Bacteria</taxon>
        <taxon>Pseudomonadati</taxon>
        <taxon>Thermodesulfobacteriota</taxon>
        <taxon>Desulfovibrionia</taxon>
        <taxon>Desulfovibrionales</taxon>
        <taxon>Desulfovibrionaceae</taxon>
        <taxon>Maridesulfovibrio</taxon>
    </lineage>
</organism>
<proteinExistence type="predicted"/>
<evidence type="ECO:0000313" key="4">
    <source>
        <dbReference type="Proteomes" id="UP000002601"/>
    </source>
</evidence>
<dbReference type="RefSeq" id="WP_015852378.1">
    <property type="nucleotide sequence ID" value="NC_012881.1"/>
</dbReference>
<dbReference type="InterPro" id="IPR014729">
    <property type="entry name" value="Rossmann-like_a/b/a_fold"/>
</dbReference>
<dbReference type="STRING" id="526222.Desal_2506"/>
<dbReference type="KEGG" id="dsa:Desal_2506"/>
<evidence type="ECO:0000313" key="3">
    <source>
        <dbReference type="EMBL" id="ACS80562.1"/>
    </source>
</evidence>
<feature type="transmembrane region" description="Helical" evidence="1">
    <location>
        <begin position="7"/>
        <end position="33"/>
    </location>
</feature>
<dbReference type="Proteomes" id="UP000002601">
    <property type="component" value="Chromosome"/>
</dbReference>
<dbReference type="InterPro" id="IPR003848">
    <property type="entry name" value="DUF218"/>
</dbReference>
<gene>
    <name evidence="3" type="ordered locus">Desal_2506</name>
</gene>
<dbReference type="AlphaFoldDB" id="C6BY32"/>
<name>C6BY32_MARSD</name>
<dbReference type="CDD" id="cd06259">
    <property type="entry name" value="YdcF-like"/>
    <property type="match status" value="1"/>
</dbReference>
<evidence type="ECO:0000259" key="2">
    <source>
        <dbReference type="Pfam" id="PF02698"/>
    </source>
</evidence>
<sequence length="214" mass="24219">MKIIRPLLTLIGALTVAGILAAAVLFFFAPVLLQQEDELEKADAIVVLGGHYYRPLYAADLYNKGYAPRILASKPVITPEIEAVRDLDIHFPYQWEVFRDVLLKKDVPAERIEFFGKANISTLDEAEKLRDKLTPQIKSIILVTSPMHTRRAGIIFREILPPNVKIIVVGTPYEVTPERWWTNFRAAPFVVLEVAKTLYYEFGGAFRSSESTTN</sequence>
<accession>C6BY32</accession>
<dbReference type="EMBL" id="CP001649">
    <property type="protein sequence ID" value="ACS80562.1"/>
    <property type="molecule type" value="Genomic_DNA"/>
</dbReference>
<dbReference type="PANTHER" id="PTHR30336:SF20">
    <property type="entry name" value="DUF218 DOMAIN-CONTAINING PROTEIN"/>
    <property type="match status" value="1"/>
</dbReference>
<dbReference type="Gene3D" id="3.40.50.620">
    <property type="entry name" value="HUPs"/>
    <property type="match status" value="1"/>
</dbReference>
<dbReference type="eggNOG" id="COG1434">
    <property type="taxonomic scope" value="Bacteria"/>
</dbReference>
<keyword evidence="1" id="KW-1133">Transmembrane helix</keyword>
<dbReference type="InterPro" id="IPR051599">
    <property type="entry name" value="Cell_Envelope_Assoc"/>
</dbReference>
<protein>
    <recommendedName>
        <fullName evidence="2">DUF218 domain-containing protein</fullName>
    </recommendedName>
</protein>
<feature type="domain" description="DUF218" evidence="2">
    <location>
        <begin position="43"/>
        <end position="178"/>
    </location>
</feature>
<keyword evidence="1" id="KW-0472">Membrane</keyword>
<evidence type="ECO:0000256" key="1">
    <source>
        <dbReference type="SAM" id="Phobius"/>
    </source>
</evidence>
<keyword evidence="4" id="KW-1185">Reference proteome</keyword>
<dbReference type="OrthoDB" id="9782395at2"/>
<dbReference type="Pfam" id="PF02698">
    <property type="entry name" value="DUF218"/>
    <property type="match status" value="1"/>
</dbReference>